<evidence type="ECO:0000256" key="4">
    <source>
        <dbReference type="ARBA" id="ARBA00047590"/>
    </source>
</evidence>
<evidence type="ECO:0000256" key="7">
    <source>
        <dbReference type="RuleBase" id="RU363068"/>
    </source>
</evidence>
<name>A0AA94ECS0_9GAMM</name>
<dbReference type="RefSeq" id="WP_126820442.1">
    <property type="nucleotide sequence ID" value="NZ_PIPS01000005.1"/>
</dbReference>
<dbReference type="GO" id="GO:0018738">
    <property type="term" value="F:S-formylglutathione hydrolase activity"/>
    <property type="evidence" value="ECO:0007669"/>
    <property type="project" value="UniProtKB-UniRule"/>
</dbReference>
<organism evidence="8 9">
    <name type="scientific">Idiomarina aquatica</name>
    <dbReference type="NCBI Taxonomy" id="1327752"/>
    <lineage>
        <taxon>Bacteria</taxon>
        <taxon>Pseudomonadati</taxon>
        <taxon>Pseudomonadota</taxon>
        <taxon>Gammaproteobacteria</taxon>
        <taxon>Alteromonadales</taxon>
        <taxon>Idiomarinaceae</taxon>
        <taxon>Idiomarina</taxon>
    </lineage>
</organism>
<evidence type="ECO:0000313" key="8">
    <source>
        <dbReference type="EMBL" id="RUO39937.1"/>
    </source>
</evidence>
<dbReference type="InterPro" id="IPR000801">
    <property type="entry name" value="Esterase-like"/>
</dbReference>
<dbReference type="Gene3D" id="3.40.50.1820">
    <property type="entry name" value="alpha/beta hydrolase"/>
    <property type="match status" value="1"/>
</dbReference>
<dbReference type="Pfam" id="PF00756">
    <property type="entry name" value="Esterase"/>
    <property type="match status" value="1"/>
</dbReference>
<comment type="caution">
    <text evidence="8">The sequence shown here is derived from an EMBL/GenBank/DDBJ whole genome shotgun (WGS) entry which is preliminary data.</text>
</comment>
<feature type="active site" description="Charge relay system" evidence="6">
    <location>
        <position position="223"/>
    </location>
</feature>
<dbReference type="AlphaFoldDB" id="A0AA94ECS0"/>
<dbReference type="EC" id="3.1.2.12" evidence="5 7"/>
<feature type="active site" description="Charge relay system" evidence="6">
    <location>
        <position position="256"/>
    </location>
</feature>
<sequence>MKKVSDVRCFGGRQIRFEHDAKTLNCVMQFSVYLPEAATQQPVPAVYFLSGLTCTDENFATKAGAQRVANELGIALIMPDTSPRGDDVPDDPEAAYDFGKGAGFYVNATQTPWSQHYQMYDYIVSELPELVERELPITDRRAIAGHSMGGHGALVIGLRNPQRYRSISAFSPITHPTDCPWGEKAFSNYLGDDRQEWAQYDAVELIKAHGQPLPIRVDQGLADGFLDEQLKPQALQAAIAEVNGDAEIHLHEGYDHSYYFISSFIEAQLRFHAQYL</sequence>
<keyword evidence="2 7" id="KW-0719">Serine esterase</keyword>
<comment type="function">
    <text evidence="7">Serine hydrolase involved in the detoxification of formaldehyde.</text>
</comment>
<keyword evidence="9" id="KW-1185">Reference proteome</keyword>
<dbReference type="SUPFAM" id="SSF53474">
    <property type="entry name" value="alpha/beta-Hydrolases"/>
    <property type="match status" value="1"/>
</dbReference>
<keyword evidence="3 7" id="KW-0378">Hydrolase</keyword>
<gene>
    <name evidence="8" type="primary">fghA</name>
    <name evidence="8" type="ORF">CWE23_12750</name>
</gene>
<dbReference type="NCBIfam" id="TIGR02821">
    <property type="entry name" value="fghA_ester_D"/>
    <property type="match status" value="1"/>
</dbReference>
<evidence type="ECO:0000256" key="2">
    <source>
        <dbReference type="ARBA" id="ARBA00022487"/>
    </source>
</evidence>
<dbReference type="EMBL" id="PIPS01000005">
    <property type="protein sequence ID" value="RUO39937.1"/>
    <property type="molecule type" value="Genomic_DNA"/>
</dbReference>
<evidence type="ECO:0000256" key="1">
    <source>
        <dbReference type="ARBA" id="ARBA00005622"/>
    </source>
</evidence>
<dbReference type="GO" id="GO:0052689">
    <property type="term" value="F:carboxylic ester hydrolase activity"/>
    <property type="evidence" value="ECO:0007669"/>
    <property type="project" value="UniProtKB-KW"/>
</dbReference>
<dbReference type="Proteomes" id="UP000286680">
    <property type="component" value="Unassembled WGS sequence"/>
</dbReference>
<dbReference type="GO" id="GO:0005829">
    <property type="term" value="C:cytosol"/>
    <property type="evidence" value="ECO:0007669"/>
    <property type="project" value="TreeGrafter"/>
</dbReference>
<comment type="similarity">
    <text evidence="1 7">Belongs to the esterase D family.</text>
</comment>
<evidence type="ECO:0000256" key="5">
    <source>
        <dbReference type="NCBIfam" id="TIGR02821"/>
    </source>
</evidence>
<evidence type="ECO:0000313" key="9">
    <source>
        <dbReference type="Proteomes" id="UP000286680"/>
    </source>
</evidence>
<dbReference type="InterPro" id="IPR014186">
    <property type="entry name" value="S-formylglutathione_hydrol"/>
</dbReference>
<evidence type="ECO:0000256" key="6">
    <source>
        <dbReference type="PIRSR" id="PIRSR614186-1"/>
    </source>
</evidence>
<dbReference type="InterPro" id="IPR029058">
    <property type="entry name" value="AB_hydrolase_fold"/>
</dbReference>
<protein>
    <recommendedName>
        <fullName evidence="5 7">S-formylglutathione hydrolase</fullName>
        <ecNumber evidence="5 7">3.1.2.12</ecNumber>
    </recommendedName>
</protein>
<evidence type="ECO:0000256" key="3">
    <source>
        <dbReference type="ARBA" id="ARBA00022801"/>
    </source>
</evidence>
<dbReference type="FunFam" id="3.40.50.1820:FF:000002">
    <property type="entry name" value="S-formylglutathione hydrolase"/>
    <property type="match status" value="1"/>
</dbReference>
<feature type="active site" description="Charge relay system" evidence="6">
    <location>
        <position position="147"/>
    </location>
</feature>
<dbReference type="GO" id="GO:0046294">
    <property type="term" value="P:formaldehyde catabolic process"/>
    <property type="evidence" value="ECO:0007669"/>
    <property type="project" value="InterPro"/>
</dbReference>
<dbReference type="PANTHER" id="PTHR10061:SF1">
    <property type="entry name" value="S-FORMYLGLUTATHIONE HYDROLASE YEIG"/>
    <property type="match status" value="1"/>
</dbReference>
<accession>A0AA94ECS0</accession>
<comment type="catalytic activity">
    <reaction evidence="4 7">
        <text>S-formylglutathione + H2O = formate + glutathione + H(+)</text>
        <dbReference type="Rhea" id="RHEA:14961"/>
        <dbReference type="ChEBI" id="CHEBI:15377"/>
        <dbReference type="ChEBI" id="CHEBI:15378"/>
        <dbReference type="ChEBI" id="CHEBI:15740"/>
        <dbReference type="ChEBI" id="CHEBI:57688"/>
        <dbReference type="ChEBI" id="CHEBI:57925"/>
        <dbReference type="EC" id="3.1.2.12"/>
    </reaction>
</comment>
<reference evidence="9" key="1">
    <citation type="journal article" date="2018" name="Front. Microbiol.">
        <title>Genome-Based Analysis Reveals the Taxonomy and Diversity of the Family Idiomarinaceae.</title>
        <authorList>
            <person name="Liu Y."/>
            <person name="Lai Q."/>
            <person name="Shao Z."/>
        </authorList>
    </citation>
    <scope>NUCLEOTIDE SEQUENCE [LARGE SCALE GENOMIC DNA]</scope>
    <source>
        <strain evidence="9">SN-14</strain>
    </source>
</reference>
<proteinExistence type="inferred from homology"/>
<dbReference type="PANTHER" id="PTHR10061">
    <property type="entry name" value="S-FORMYLGLUTATHIONE HYDROLASE"/>
    <property type="match status" value="1"/>
</dbReference>